<dbReference type="EMBL" id="JAFEKC020000024">
    <property type="protein sequence ID" value="KAK0507397.1"/>
    <property type="molecule type" value="Genomic_DNA"/>
</dbReference>
<dbReference type="AlphaFoldDB" id="A0AA39QQQ6"/>
<keyword evidence="2" id="KW-1185">Reference proteome</keyword>
<accession>A0AA39QQQ6</accession>
<proteinExistence type="predicted"/>
<gene>
    <name evidence="1" type="ORF">JMJ35_010435</name>
</gene>
<reference evidence="1" key="1">
    <citation type="submission" date="2023-03" db="EMBL/GenBank/DDBJ databases">
        <title>Complete genome of Cladonia borealis.</title>
        <authorList>
            <person name="Park H."/>
        </authorList>
    </citation>
    <scope>NUCLEOTIDE SEQUENCE</scope>
    <source>
        <strain evidence="1">ANT050790</strain>
    </source>
</reference>
<evidence type="ECO:0000313" key="1">
    <source>
        <dbReference type="EMBL" id="KAK0507397.1"/>
    </source>
</evidence>
<evidence type="ECO:0000313" key="2">
    <source>
        <dbReference type="Proteomes" id="UP001166286"/>
    </source>
</evidence>
<sequence length="464" mass="52799">MDNDSLVSQTQACSLTENLPGCDTSKKTGFLRLPLELRRKVYREVLGPCRTCGFQTSLLRVSKVIHDEALEIFYRENGFFMYHIHRKVSGQLRPNPLGEDRDFLPHHKVYPVTGADGRIGFEPALTVSIALQQSCSSEPISQSQDEWEKYVALPVTLLIFCKTVTMCKIRNSLHIRLDLPSVESGASMVNQDFLLDQFRDCRGVGTAEILAPGGLPIYPDLSSLMAKPLEHLDEILTRARTFHLGVRRVAGLRPSEALPLLVTANYFFEWWGGHGFELSNETDKKWNEFWDMSIETSLAGAFQSLQNGEPKKARQVASRIWDTRPLKRESAPVPRRLWDMESEGHYVMGLCSLAEGCKICGLYEFLQALIDKPGHETVDKEIDKMEAAIEDSENPVDEIVRWNIKYVLRRFRHQPLLDPNLDADDHKHRGPADMTVDDQYKLEDSFVQSFAHLAGCRLTRLPKR</sequence>
<dbReference type="Proteomes" id="UP001166286">
    <property type="component" value="Unassembled WGS sequence"/>
</dbReference>
<organism evidence="1 2">
    <name type="scientific">Cladonia borealis</name>
    <dbReference type="NCBI Taxonomy" id="184061"/>
    <lineage>
        <taxon>Eukaryota</taxon>
        <taxon>Fungi</taxon>
        <taxon>Dikarya</taxon>
        <taxon>Ascomycota</taxon>
        <taxon>Pezizomycotina</taxon>
        <taxon>Lecanoromycetes</taxon>
        <taxon>OSLEUM clade</taxon>
        <taxon>Lecanoromycetidae</taxon>
        <taxon>Lecanorales</taxon>
        <taxon>Lecanorineae</taxon>
        <taxon>Cladoniaceae</taxon>
        <taxon>Cladonia</taxon>
    </lineage>
</organism>
<protein>
    <submittedName>
        <fullName evidence="1">Uncharacterized protein</fullName>
    </submittedName>
</protein>
<comment type="caution">
    <text evidence="1">The sequence shown here is derived from an EMBL/GenBank/DDBJ whole genome shotgun (WGS) entry which is preliminary data.</text>
</comment>
<name>A0AA39QQQ6_9LECA</name>